<name>A0ACB8Z6F2_ARCLA</name>
<reference evidence="1 2" key="2">
    <citation type="journal article" date="2022" name="Mol. Ecol. Resour.">
        <title>The genomes of chicory, endive, great burdock and yacon provide insights into Asteraceae paleo-polyploidization history and plant inulin production.</title>
        <authorList>
            <person name="Fan W."/>
            <person name="Wang S."/>
            <person name="Wang H."/>
            <person name="Wang A."/>
            <person name="Jiang F."/>
            <person name="Liu H."/>
            <person name="Zhao H."/>
            <person name="Xu D."/>
            <person name="Zhang Y."/>
        </authorList>
    </citation>
    <scope>NUCLEOTIDE SEQUENCE [LARGE SCALE GENOMIC DNA]</scope>
    <source>
        <strain evidence="2">cv. Niubang</strain>
    </source>
</reference>
<evidence type="ECO:0000313" key="1">
    <source>
        <dbReference type="EMBL" id="KAI3693291.1"/>
    </source>
</evidence>
<gene>
    <name evidence="1" type="ORF">L6452_33125</name>
</gene>
<protein>
    <submittedName>
        <fullName evidence="1">Uncharacterized protein</fullName>
    </submittedName>
</protein>
<dbReference type="Proteomes" id="UP001055879">
    <property type="component" value="Linkage Group LG11"/>
</dbReference>
<dbReference type="EMBL" id="CM042057">
    <property type="protein sequence ID" value="KAI3693291.1"/>
    <property type="molecule type" value="Genomic_DNA"/>
</dbReference>
<comment type="caution">
    <text evidence="1">The sequence shown here is derived from an EMBL/GenBank/DDBJ whole genome shotgun (WGS) entry which is preliminary data.</text>
</comment>
<reference evidence="2" key="1">
    <citation type="journal article" date="2022" name="Mol. Ecol. Resour.">
        <title>The genomes of chicory, endive, great burdock and yacon provide insights into Asteraceae palaeo-polyploidization history and plant inulin production.</title>
        <authorList>
            <person name="Fan W."/>
            <person name="Wang S."/>
            <person name="Wang H."/>
            <person name="Wang A."/>
            <person name="Jiang F."/>
            <person name="Liu H."/>
            <person name="Zhao H."/>
            <person name="Xu D."/>
            <person name="Zhang Y."/>
        </authorList>
    </citation>
    <scope>NUCLEOTIDE SEQUENCE [LARGE SCALE GENOMIC DNA]</scope>
    <source>
        <strain evidence="2">cv. Niubang</strain>
    </source>
</reference>
<organism evidence="1 2">
    <name type="scientific">Arctium lappa</name>
    <name type="common">Greater burdock</name>
    <name type="synonym">Lappa major</name>
    <dbReference type="NCBI Taxonomy" id="4217"/>
    <lineage>
        <taxon>Eukaryota</taxon>
        <taxon>Viridiplantae</taxon>
        <taxon>Streptophyta</taxon>
        <taxon>Embryophyta</taxon>
        <taxon>Tracheophyta</taxon>
        <taxon>Spermatophyta</taxon>
        <taxon>Magnoliopsida</taxon>
        <taxon>eudicotyledons</taxon>
        <taxon>Gunneridae</taxon>
        <taxon>Pentapetalae</taxon>
        <taxon>asterids</taxon>
        <taxon>campanulids</taxon>
        <taxon>Asterales</taxon>
        <taxon>Asteraceae</taxon>
        <taxon>Carduoideae</taxon>
        <taxon>Cardueae</taxon>
        <taxon>Arctiinae</taxon>
        <taxon>Arctium</taxon>
    </lineage>
</organism>
<accession>A0ACB8Z6F2</accession>
<evidence type="ECO:0000313" key="2">
    <source>
        <dbReference type="Proteomes" id="UP001055879"/>
    </source>
</evidence>
<sequence length="368" mass="38771">MHFLHRKKLKNLLVIMESRENMMPSVETKAPEAPSSYQLALRTDSPTKPGNPSQTMGPLGFSPVTGGISPSLAKKKRGRPRKYGPDGVGASGGASGRTLSPMTLSAASSPPTSGGYSDMKFGEPTGSGGEFQVEKKKKRKMNSLEVKSNMSSDDRITSGGSFTPHMVTVNPGEDVTSKIISFSKYGPRAICVLSALGIISHVTLRQASSSGGTVTYEGRFEILSLSGSFTPGEVGGLSSREGGMSIALSSPDGRVVGGLLGGLLTAAGPVQVVVASFLPEIGTPIGSKPRKKKGVIKLSTPLADPTTVPRTTNTDQQNFNEQSQESPAKGNTTSTPAPNFQHENRTTVPNVHDWRRAATDMNVSLRED</sequence>
<keyword evidence="2" id="KW-1185">Reference proteome</keyword>
<proteinExistence type="predicted"/>